<reference evidence="2 3" key="1">
    <citation type="submission" date="2020-08" db="EMBL/GenBank/DDBJ databases">
        <title>Plant Genome Project.</title>
        <authorList>
            <person name="Zhang R.-G."/>
        </authorList>
    </citation>
    <scope>NUCLEOTIDE SEQUENCE [LARGE SCALE GENOMIC DNA]</scope>
    <source>
        <tissue evidence="2">Rhizome</tissue>
    </source>
</reference>
<accession>A0A8J5LSJ0</accession>
<evidence type="ECO:0000256" key="1">
    <source>
        <dbReference type="SAM" id="MobiDB-lite"/>
    </source>
</evidence>
<feature type="compositionally biased region" description="Acidic residues" evidence="1">
    <location>
        <begin position="573"/>
        <end position="651"/>
    </location>
</feature>
<gene>
    <name evidence="2" type="ORF">ZIOFF_006809</name>
</gene>
<evidence type="ECO:0000313" key="3">
    <source>
        <dbReference type="Proteomes" id="UP000734854"/>
    </source>
</evidence>
<feature type="region of interest" description="Disordered" evidence="1">
    <location>
        <begin position="303"/>
        <end position="402"/>
    </location>
</feature>
<dbReference type="Proteomes" id="UP000734854">
    <property type="component" value="Unassembled WGS sequence"/>
</dbReference>
<comment type="caution">
    <text evidence="2">The sequence shown here is derived from an EMBL/GenBank/DDBJ whole genome shotgun (WGS) entry which is preliminary data.</text>
</comment>
<dbReference type="AlphaFoldDB" id="A0A8J5LSJ0"/>
<feature type="compositionally biased region" description="Basic and acidic residues" evidence="1">
    <location>
        <begin position="692"/>
        <end position="712"/>
    </location>
</feature>
<feature type="compositionally biased region" description="Polar residues" evidence="1">
    <location>
        <begin position="199"/>
        <end position="210"/>
    </location>
</feature>
<feature type="compositionally biased region" description="Basic and acidic residues" evidence="1">
    <location>
        <begin position="654"/>
        <end position="664"/>
    </location>
</feature>
<feature type="region of interest" description="Disordered" evidence="1">
    <location>
        <begin position="178"/>
        <end position="210"/>
    </location>
</feature>
<dbReference type="EMBL" id="JACMSC010000002">
    <property type="protein sequence ID" value="KAG6532949.1"/>
    <property type="molecule type" value="Genomic_DNA"/>
</dbReference>
<feature type="region of interest" description="Disordered" evidence="1">
    <location>
        <begin position="553"/>
        <end position="739"/>
    </location>
</feature>
<organism evidence="2 3">
    <name type="scientific">Zingiber officinale</name>
    <name type="common">Ginger</name>
    <name type="synonym">Amomum zingiber</name>
    <dbReference type="NCBI Taxonomy" id="94328"/>
    <lineage>
        <taxon>Eukaryota</taxon>
        <taxon>Viridiplantae</taxon>
        <taxon>Streptophyta</taxon>
        <taxon>Embryophyta</taxon>
        <taxon>Tracheophyta</taxon>
        <taxon>Spermatophyta</taxon>
        <taxon>Magnoliopsida</taxon>
        <taxon>Liliopsida</taxon>
        <taxon>Zingiberales</taxon>
        <taxon>Zingiberaceae</taxon>
        <taxon>Zingiber</taxon>
    </lineage>
</organism>
<feature type="compositionally biased region" description="Acidic residues" evidence="1">
    <location>
        <begin position="673"/>
        <end position="691"/>
    </location>
</feature>
<dbReference type="PANTHER" id="PTHR34546:SF3">
    <property type="entry name" value="OS06G0153600 PROTEIN"/>
    <property type="match status" value="1"/>
</dbReference>
<feature type="compositionally biased region" description="Polar residues" evidence="1">
    <location>
        <begin position="350"/>
        <end position="360"/>
    </location>
</feature>
<feature type="compositionally biased region" description="Basic residues" evidence="1">
    <location>
        <begin position="334"/>
        <end position="343"/>
    </location>
</feature>
<keyword evidence="3" id="KW-1185">Reference proteome</keyword>
<proteinExistence type="predicted"/>
<dbReference type="Pfam" id="PF02681">
    <property type="entry name" value="DUF212"/>
    <property type="match status" value="1"/>
</dbReference>
<name>A0A8J5LSJ0_ZINOF</name>
<evidence type="ECO:0000313" key="2">
    <source>
        <dbReference type="EMBL" id="KAG6532949.1"/>
    </source>
</evidence>
<feature type="compositionally biased region" description="Polar residues" evidence="1">
    <location>
        <begin position="723"/>
        <end position="739"/>
    </location>
</feature>
<dbReference type="InterPro" id="IPR003832">
    <property type="entry name" value="DUF212"/>
</dbReference>
<sequence length="739" mass="82096">MDASSKLARSLPELIAPCASTGAPPLFSHLLSPPASLPGIRRRFSRIDESCRRLSPSPSLLPCRWESPTSSTSPATRYYSRSIARSEHFVRCFRFLKVVVAAAIAGTIEQLSKPLASAISGKGIDLRTAVRSGGMPSAHSAAVTAAATLLGLDRFGFRHGARREVGIHAKILNKIQNSQAEPTSQNWEEDDCQSKRLRSSSMNCEQNSPVVSISSDKEDSYLFQRPAAITSIQSQELNESVGHTEIQVIVGALLAFLRSAIGGDDISNCSRSPDEVAMDSRRLPLSGNDRKLAEEVMFLHSLWRQGPPPNRTRSRNPTLGADLRDPGAPPPRDGRKRRQKKRIRGEIASSDLNGDVQPSESGGLPWPVEELPPPSTEWPPEKKLRSAPEPAPPPTSEEQAKVDAAIARQKALKASQLFFEDLYKEDEEGSEEDDNESIEFEDDLEKLKIYTFFIDIFTKDPILRQHYENSQTGEFNCLACAGIGMKGLKKYNNPVAILQHAHCTVTAKRKKGHRAFARALCKVLGYNFNMLPSLVLDAGERLGESLAKDVKAQKEAGIEEENQEHVEKQENENAVEEENTEDDAEEENMEDDVEEENTEDDAEEETMEDDVEEENTEDVEEETMEDDVEEENTEDDPEEENIEDDVEEENIEGAVEKAENKEDVDQVGNKDAVEEENIEDAAEEGEDIFEEVENKDAAEHENTENSVEKGENIDAIEDENPPENITNNLTENPLESSFQ</sequence>
<protein>
    <submittedName>
        <fullName evidence="2">Uncharacterized protein</fullName>
    </submittedName>
</protein>
<dbReference type="PANTHER" id="PTHR34546">
    <property type="entry name" value="OS06G0153600 PROTEIN"/>
    <property type="match status" value="1"/>
</dbReference>
<feature type="compositionally biased region" description="Basic and acidic residues" evidence="1">
    <location>
        <begin position="553"/>
        <end position="571"/>
    </location>
</feature>